<name>A0ABR0ECH3_ZASCE</name>
<feature type="domain" description="DUF7907" evidence="2">
    <location>
        <begin position="26"/>
        <end position="219"/>
    </location>
</feature>
<gene>
    <name evidence="3" type="ORF">PRZ48_009679</name>
</gene>
<keyword evidence="4" id="KW-1185">Reference proteome</keyword>
<accession>A0ABR0ECH3</accession>
<dbReference type="Proteomes" id="UP001305779">
    <property type="component" value="Unassembled WGS sequence"/>
</dbReference>
<organism evidence="3 4">
    <name type="scientific">Zasmidium cellare</name>
    <name type="common">Wine cellar mold</name>
    <name type="synonym">Racodium cellare</name>
    <dbReference type="NCBI Taxonomy" id="395010"/>
    <lineage>
        <taxon>Eukaryota</taxon>
        <taxon>Fungi</taxon>
        <taxon>Dikarya</taxon>
        <taxon>Ascomycota</taxon>
        <taxon>Pezizomycotina</taxon>
        <taxon>Dothideomycetes</taxon>
        <taxon>Dothideomycetidae</taxon>
        <taxon>Mycosphaerellales</taxon>
        <taxon>Mycosphaerellaceae</taxon>
        <taxon>Zasmidium</taxon>
    </lineage>
</organism>
<keyword evidence="1" id="KW-0732">Signal</keyword>
<proteinExistence type="predicted"/>
<feature type="signal peptide" evidence="1">
    <location>
        <begin position="1"/>
        <end position="20"/>
    </location>
</feature>
<dbReference type="EMBL" id="JAXOVC010000007">
    <property type="protein sequence ID" value="KAK4499167.1"/>
    <property type="molecule type" value="Genomic_DNA"/>
</dbReference>
<evidence type="ECO:0000259" key="2">
    <source>
        <dbReference type="Pfam" id="PF25484"/>
    </source>
</evidence>
<comment type="caution">
    <text evidence="3">The sequence shown here is derived from an EMBL/GenBank/DDBJ whole genome shotgun (WGS) entry which is preliminary data.</text>
</comment>
<dbReference type="InterPro" id="IPR057229">
    <property type="entry name" value="DUF7907"/>
</dbReference>
<protein>
    <recommendedName>
        <fullName evidence="2">DUF7907 domain-containing protein</fullName>
    </recommendedName>
</protein>
<reference evidence="3 4" key="1">
    <citation type="journal article" date="2023" name="G3 (Bethesda)">
        <title>A chromosome-level genome assembly of Zasmidium syzygii isolated from banana leaves.</title>
        <authorList>
            <person name="van Westerhoven A.C."/>
            <person name="Mehrabi R."/>
            <person name="Talebi R."/>
            <person name="Steentjes M.B.F."/>
            <person name="Corcolon B."/>
            <person name="Chong P.A."/>
            <person name="Kema G.H.J."/>
            <person name="Seidl M.F."/>
        </authorList>
    </citation>
    <scope>NUCLEOTIDE SEQUENCE [LARGE SCALE GENOMIC DNA]</scope>
    <source>
        <strain evidence="3 4">P124</strain>
    </source>
</reference>
<evidence type="ECO:0000313" key="3">
    <source>
        <dbReference type="EMBL" id="KAK4499167.1"/>
    </source>
</evidence>
<feature type="chain" id="PRO_5045162500" description="DUF7907 domain-containing protein" evidence="1">
    <location>
        <begin position="21"/>
        <end position="221"/>
    </location>
</feature>
<dbReference type="Pfam" id="PF25484">
    <property type="entry name" value="DUF7907"/>
    <property type="match status" value="1"/>
</dbReference>
<evidence type="ECO:0000256" key="1">
    <source>
        <dbReference type="SAM" id="SignalP"/>
    </source>
</evidence>
<sequence length="221" mass="24179">MKSAIISTAAALSLASGSLAQTYTQSRPFKLVVQSTDKSVNNKILEACHEGAGIEGLCVENSEKLTSYNTYVFNTTSGTVVSDQNLGPTGLLIYELQADKTNGEKTPSSQYSPSNLTTLPESEPMQFFSDPSTNVALPLFEPTQTGQQVGFDKQNKLHVQSSLNDTVDPPTSTKVRGLYRWYVCKTNFEGYVYETLAWVLGNGKPENPTCKKVDVIRQFEA</sequence>
<evidence type="ECO:0000313" key="4">
    <source>
        <dbReference type="Proteomes" id="UP001305779"/>
    </source>
</evidence>